<keyword evidence="3" id="KW-0597">Phosphoprotein</keyword>
<dbReference type="EC" id="2.7.13.3" evidence="2"/>
<dbReference type="InterPro" id="IPR036097">
    <property type="entry name" value="HisK_dim/P_sf"/>
</dbReference>
<comment type="caution">
    <text evidence="10">The sequence shown here is derived from an EMBL/GenBank/DDBJ whole genome shotgun (WGS) entry which is preliminary data.</text>
</comment>
<dbReference type="EMBL" id="LGHJ01000013">
    <property type="protein sequence ID" value="KPL75844.1"/>
    <property type="molecule type" value="Genomic_DNA"/>
</dbReference>
<feature type="domain" description="Cyclic nucleotide-binding" evidence="8">
    <location>
        <begin position="11"/>
        <end position="131"/>
    </location>
</feature>
<dbReference type="InterPro" id="IPR014710">
    <property type="entry name" value="RmlC-like_jellyroll"/>
</dbReference>
<dbReference type="AlphaFoldDB" id="A0A0P6X6H0"/>
<reference evidence="10 11" key="1">
    <citation type="submission" date="2015-07" db="EMBL/GenBank/DDBJ databases">
        <title>Draft genome of Bellilinea caldifistulae DSM 17877.</title>
        <authorList>
            <person name="Hemp J."/>
            <person name="Ward L.M."/>
            <person name="Pace L.A."/>
            <person name="Fischer W.W."/>
        </authorList>
    </citation>
    <scope>NUCLEOTIDE SEQUENCE [LARGE SCALE GENOMIC DNA]</scope>
    <source>
        <strain evidence="10 11">GOMI-1</strain>
    </source>
</reference>
<dbReference type="Pfam" id="PF00027">
    <property type="entry name" value="cNMP_binding"/>
    <property type="match status" value="1"/>
</dbReference>
<dbReference type="InterPro" id="IPR003594">
    <property type="entry name" value="HATPase_dom"/>
</dbReference>
<dbReference type="Gene3D" id="2.60.120.10">
    <property type="entry name" value="Jelly Rolls"/>
    <property type="match status" value="1"/>
</dbReference>
<feature type="domain" description="Histidine kinase" evidence="9">
    <location>
        <begin position="170"/>
        <end position="384"/>
    </location>
</feature>
<dbReference type="SMART" id="SM00388">
    <property type="entry name" value="HisKA"/>
    <property type="match status" value="1"/>
</dbReference>
<keyword evidence="5" id="KW-0418">Kinase</keyword>
<evidence type="ECO:0000256" key="6">
    <source>
        <dbReference type="ARBA" id="ARBA00023012"/>
    </source>
</evidence>
<dbReference type="SMART" id="SM00387">
    <property type="entry name" value="HATPase_c"/>
    <property type="match status" value="1"/>
</dbReference>
<dbReference type="Gene3D" id="3.30.565.10">
    <property type="entry name" value="Histidine kinase-like ATPase, C-terminal domain"/>
    <property type="match status" value="1"/>
</dbReference>
<sequence>MKHWLAVIQKAFPALSERELMEIISAGRIRAYPKGSKLTTEGAYETTFYILLDGEVEVTKKFNENEERILKHLSAGDFFGEMAIIHDAPRAATITALTDVEVLEMEREAFVNLLHTNSQLSLAMVREVSRRLRENDEIAIAELRKKAEELSEAYRRLSQQEAARSQFLTTIAHELRTPLMVANGFLQMIRSGRLQGETLQGALDTVARNLQEITALINDILFLQEMELILPEFQPTDLGQVVLDVVETYRPAAQKQGVDLQVNLPVNTVQVHGDPKSLSRALAAVVDNAVKFSPNGGKVEISLFPRESWAEIEVRDSGVGIPPEALPYIFDRFYHLDEVHGHLFRGAGLGLSIARQVLEQHGGEIGVQSEVGRGSTFWLRLKRS</sequence>
<dbReference type="Pfam" id="PF02518">
    <property type="entry name" value="HATPase_c"/>
    <property type="match status" value="1"/>
</dbReference>
<name>A0A0P6X6H0_9CHLR</name>
<dbReference type="InterPro" id="IPR000595">
    <property type="entry name" value="cNMP-bd_dom"/>
</dbReference>
<accession>A0A0P6X6H0</accession>
<keyword evidence="4" id="KW-0808">Transferase</keyword>
<protein>
    <recommendedName>
        <fullName evidence="2">histidine kinase</fullName>
        <ecNumber evidence="2">2.7.13.3</ecNumber>
    </recommendedName>
</protein>
<evidence type="ECO:0000313" key="11">
    <source>
        <dbReference type="Proteomes" id="UP000050514"/>
    </source>
</evidence>
<keyword evidence="7" id="KW-0175">Coiled coil</keyword>
<dbReference type="PANTHER" id="PTHR43711">
    <property type="entry name" value="TWO-COMPONENT HISTIDINE KINASE"/>
    <property type="match status" value="1"/>
</dbReference>
<dbReference type="InterPro" id="IPR018490">
    <property type="entry name" value="cNMP-bd_dom_sf"/>
</dbReference>
<dbReference type="PROSITE" id="PS50042">
    <property type="entry name" value="CNMP_BINDING_3"/>
    <property type="match status" value="1"/>
</dbReference>
<dbReference type="CDD" id="cd00082">
    <property type="entry name" value="HisKA"/>
    <property type="match status" value="1"/>
</dbReference>
<dbReference type="PANTHER" id="PTHR43711:SF1">
    <property type="entry name" value="HISTIDINE KINASE 1"/>
    <property type="match status" value="1"/>
</dbReference>
<evidence type="ECO:0000313" key="10">
    <source>
        <dbReference type="EMBL" id="KPL75844.1"/>
    </source>
</evidence>
<dbReference type="PRINTS" id="PR00344">
    <property type="entry name" value="BCTRLSENSOR"/>
</dbReference>
<dbReference type="InterPro" id="IPR005467">
    <property type="entry name" value="His_kinase_dom"/>
</dbReference>
<gene>
    <name evidence="10" type="ORF">AC812_07650</name>
</gene>
<comment type="catalytic activity">
    <reaction evidence="1">
        <text>ATP + protein L-histidine = ADP + protein N-phospho-L-histidine.</text>
        <dbReference type="EC" id="2.7.13.3"/>
    </reaction>
</comment>
<feature type="coiled-coil region" evidence="7">
    <location>
        <begin position="133"/>
        <end position="163"/>
    </location>
</feature>
<evidence type="ECO:0000256" key="7">
    <source>
        <dbReference type="SAM" id="Coils"/>
    </source>
</evidence>
<evidence type="ECO:0000256" key="4">
    <source>
        <dbReference type="ARBA" id="ARBA00022679"/>
    </source>
</evidence>
<organism evidence="10 11">
    <name type="scientific">Bellilinea caldifistulae</name>
    <dbReference type="NCBI Taxonomy" id="360411"/>
    <lineage>
        <taxon>Bacteria</taxon>
        <taxon>Bacillati</taxon>
        <taxon>Chloroflexota</taxon>
        <taxon>Anaerolineae</taxon>
        <taxon>Anaerolineales</taxon>
        <taxon>Anaerolineaceae</taxon>
        <taxon>Bellilinea</taxon>
    </lineage>
</organism>
<dbReference type="InterPro" id="IPR003661">
    <property type="entry name" value="HisK_dim/P_dom"/>
</dbReference>
<dbReference type="InterPro" id="IPR036890">
    <property type="entry name" value="HATPase_C_sf"/>
</dbReference>
<dbReference type="PROSITE" id="PS00889">
    <property type="entry name" value="CNMP_BINDING_2"/>
    <property type="match status" value="1"/>
</dbReference>
<keyword evidence="11" id="KW-1185">Reference proteome</keyword>
<evidence type="ECO:0000259" key="8">
    <source>
        <dbReference type="PROSITE" id="PS50042"/>
    </source>
</evidence>
<dbReference type="CDD" id="cd00075">
    <property type="entry name" value="HATPase"/>
    <property type="match status" value="1"/>
</dbReference>
<evidence type="ECO:0000256" key="2">
    <source>
        <dbReference type="ARBA" id="ARBA00012438"/>
    </source>
</evidence>
<dbReference type="SMART" id="SM00100">
    <property type="entry name" value="cNMP"/>
    <property type="match status" value="1"/>
</dbReference>
<dbReference type="SUPFAM" id="SSF51206">
    <property type="entry name" value="cAMP-binding domain-like"/>
    <property type="match status" value="1"/>
</dbReference>
<dbReference type="STRING" id="360411.AC812_07650"/>
<dbReference type="CDD" id="cd00038">
    <property type="entry name" value="CAP_ED"/>
    <property type="match status" value="1"/>
</dbReference>
<dbReference type="Proteomes" id="UP000050514">
    <property type="component" value="Unassembled WGS sequence"/>
</dbReference>
<evidence type="ECO:0000256" key="1">
    <source>
        <dbReference type="ARBA" id="ARBA00000085"/>
    </source>
</evidence>
<dbReference type="Gene3D" id="1.10.287.130">
    <property type="match status" value="1"/>
</dbReference>
<proteinExistence type="predicted"/>
<evidence type="ECO:0000259" key="9">
    <source>
        <dbReference type="PROSITE" id="PS50109"/>
    </source>
</evidence>
<dbReference type="Pfam" id="PF00512">
    <property type="entry name" value="HisKA"/>
    <property type="match status" value="1"/>
</dbReference>
<dbReference type="InterPro" id="IPR004358">
    <property type="entry name" value="Sig_transdc_His_kin-like_C"/>
</dbReference>
<dbReference type="InterPro" id="IPR050736">
    <property type="entry name" value="Sensor_HK_Regulatory"/>
</dbReference>
<evidence type="ECO:0000256" key="3">
    <source>
        <dbReference type="ARBA" id="ARBA00022553"/>
    </source>
</evidence>
<dbReference type="SUPFAM" id="SSF55874">
    <property type="entry name" value="ATPase domain of HSP90 chaperone/DNA topoisomerase II/histidine kinase"/>
    <property type="match status" value="1"/>
</dbReference>
<dbReference type="FunFam" id="3.30.565.10:FF:000006">
    <property type="entry name" value="Sensor histidine kinase WalK"/>
    <property type="match status" value="1"/>
</dbReference>
<dbReference type="InterPro" id="IPR018488">
    <property type="entry name" value="cNMP-bd_CS"/>
</dbReference>
<evidence type="ECO:0000256" key="5">
    <source>
        <dbReference type="ARBA" id="ARBA00022777"/>
    </source>
</evidence>
<dbReference type="GO" id="GO:0000155">
    <property type="term" value="F:phosphorelay sensor kinase activity"/>
    <property type="evidence" value="ECO:0007669"/>
    <property type="project" value="InterPro"/>
</dbReference>
<dbReference type="SUPFAM" id="SSF47384">
    <property type="entry name" value="Homodimeric domain of signal transducing histidine kinase"/>
    <property type="match status" value="1"/>
</dbReference>
<keyword evidence="6" id="KW-0902">Two-component regulatory system</keyword>
<dbReference type="PROSITE" id="PS50109">
    <property type="entry name" value="HIS_KIN"/>
    <property type="match status" value="1"/>
</dbReference>